<dbReference type="EMBL" id="DAKRPA010000192">
    <property type="protein sequence ID" value="DAZ95731.1"/>
    <property type="molecule type" value="Genomic_DNA"/>
</dbReference>
<name>A0AAV2YNJ3_9STRA</name>
<sequence>MPNVKRGDDDFHGNFDCSTFERWFQRLCLALKKEYGQCRIHMDGATNHKRVLDPRPTTRWNKPEIADCLTSKSVSHTIGMLKKELLDLVSNVGGRKRYATREMAREHGHSVVVPLRTTQTSSRSSLRGPPSRIGSRRIRHPVKKKSSKNG</sequence>
<feature type="region of interest" description="Disordered" evidence="1">
    <location>
        <begin position="115"/>
        <end position="150"/>
    </location>
</feature>
<keyword evidence="3" id="KW-1185">Reference proteome</keyword>
<organism evidence="2 3">
    <name type="scientific">Lagenidium giganteum</name>
    <dbReference type="NCBI Taxonomy" id="4803"/>
    <lineage>
        <taxon>Eukaryota</taxon>
        <taxon>Sar</taxon>
        <taxon>Stramenopiles</taxon>
        <taxon>Oomycota</taxon>
        <taxon>Peronosporomycetes</taxon>
        <taxon>Pythiales</taxon>
        <taxon>Pythiaceae</taxon>
    </lineage>
</organism>
<dbReference type="PANTHER" id="PTHR33939:SF1">
    <property type="entry name" value="DUF4371 DOMAIN-CONTAINING PROTEIN"/>
    <property type="match status" value="1"/>
</dbReference>
<proteinExistence type="predicted"/>
<dbReference type="AlphaFoldDB" id="A0AAV2YNJ3"/>
<feature type="compositionally biased region" description="Low complexity" evidence="1">
    <location>
        <begin position="115"/>
        <end position="133"/>
    </location>
</feature>
<protein>
    <recommendedName>
        <fullName evidence="4">Transposase</fullName>
    </recommendedName>
</protein>
<evidence type="ECO:0000256" key="1">
    <source>
        <dbReference type="SAM" id="MobiDB-lite"/>
    </source>
</evidence>
<reference evidence="2" key="1">
    <citation type="submission" date="2022-11" db="EMBL/GenBank/DDBJ databases">
        <authorList>
            <person name="Morgan W.R."/>
            <person name="Tartar A."/>
        </authorList>
    </citation>
    <scope>NUCLEOTIDE SEQUENCE</scope>
    <source>
        <strain evidence="2">ARSEF 373</strain>
    </source>
</reference>
<feature type="compositionally biased region" description="Basic residues" evidence="1">
    <location>
        <begin position="134"/>
        <end position="150"/>
    </location>
</feature>
<accession>A0AAV2YNJ3</accession>
<reference evidence="2" key="2">
    <citation type="journal article" date="2023" name="Microbiol Resour">
        <title>Decontamination and Annotation of the Draft Genome Sequence of the Oomycete Lagenidium giganteum ARSEF 373.</title>
        <authorList>
            <person name="Morgan W.R."/>
            <person name="Tartar A."/>
        </authorList>
    </citation>
    <scope>NUCLEOTIDE SEQUENCE</scope>
    <source>
        <strain evidence="2">ARSEF 373</strain>
    </source>
</reference>
<evidence type="ECO:0000313" key="2">
    <source>
        <dbReference type="EMBL" id="DAZ95731.1"/>
    </source>
</evidence>
<evidence type="ECO:0000313" key="3">
    <source>
        <dbReference type="Proteomes" id="UP001146120"/>
    </source>
</evidence>
<gene>
    <name evidence="2" type="ORF">N0F65_006328</name>
</gene>
<dbReference type="Proteomes" id="UP001146120">
    <property type="component" value="Unassembled WGS sequence"/>
</dbReference>
<evidence type="ECO:0008006" key="4">
    <source>
        <dbReference type="Google" id="ProtNLM"/>
    </source>
</evidence>
<dbReference type="PANTHER" id="PTHR33939">
    <property type="entry name" value="PROTEIN CBG22215"/>
    <property type="match status" value="1"/>
</dbReference>
<comment type="caution">
    <text evidence="2">The sequence shown here is derived from an EMBL/GenBank/DDBJ whole genome shotgun (WGS) entry which is preliminary data.</text>
</comment>